<evidence type="ECO:0000313" key="3">
    <source>
        <dbReference type="Proteomes" id="UP000030694"/>
    </source>
</evidence>
<evidence type="ECO:0000256" key="1">
    <source>
        <dbReference type="SAM" id="MobiDB-lite"/>
    </source>
</evidence>
<protein>
    <recommendedName>
        <fullName evidence="4">Inner membrane complex protein 1a</fullName>
    </recommendedName>
</protein>
<dbReference type="AlphaFoldDB" id="A0A024XDM5"/>
<dbReference type="OrthoDB" id="341024at2759"/>
<gene>
    <name evidence="2" type="ORF">PFMC_00409</name>
</gene>
<accession>A0A024XDM5</accession>
<dbReference type="EMBL" id="KI927466">
    <property type="protein sequence ID" value="ETW63662.1"/>
    <property type="molecule type" value="Genomic_DNA"/>
</dbReference>
<name>A0A024XDM5_PLAFC</name>
<feature type="region of interest" description="Disordered" evidence="1">
    <location>
        <begin position="544"/>
        <end position="608"/>
    </location>
</feature>
<evidence type="ECO:0008006" key="4">
    <source>
        <dbReference type="Google" id="ProtNLM"/>
    </source>
</evidence>
<dbReference type="OMA" id="IPKIKWI"/>
<reference evidence="2 3" key="2">
    <citation type="submission" date="2013-02" db="EMBL/GenBank/DDBJ databases">
        <title>The Genome Sequence of Plasmodium falciparum CAMP/Malaysia.</title>
        <authorList>
            <consortium name="The Broad Institute Genome Sequencing Platform"/>
            <consortium name="The Broad Institute Genome Sequencing Center for Infectious Disease"/>
            <person name="Neafsey D."/>
            <person name="Cheeseman I."/>
            <person name="Volkman S."/>
            <person name="Adams J."/>
            <person name="Walker B."/>
            <person name="Young S.K."/>
            <person name="Zeng Q."/>
            <person name="Gargeya S."/>
            <person name="Fitzgerald M."/>
            <person name="Haas B."/>
            <person name="Abouelleil A."/>
            <person name="Alvarado L."/>
            <person name="Arachchi H.M."/>
            <person name="Berlin A.M."/>
            <person name="Chapman S.B."/>
            <person name="Dewar J."/>
            <person name="Goldberg J."/>
            <person name="Griggs A."/>
            <person name="Gujja S."/>
            <person name="Hansen M."/>
            <person name="Howarth C."/>
            <person name="Imamovic A."/>
            <person name="Larimer J."/>
            <person name="McCowan C."/>
            <person name="Murphy C."/>
            <person name="Neiman D."/>
            <person name="Pearson M."/>
            <person name="Priest M."/>
            <person name="Roberts A."/>
            <person name="Saif S."/>
            <person name="Shea T."/>
            <person name="Sisk P."/>
            <person name="Sykes S."/>
            <person name="Wortman J."/>
            <person name="Nusbaum C."/>
            <person name="Birren B."/>
        </authorList>
    </citation>
    <scope>NUCLEOTIDE SEQUENCE [LARGE SCALE GENOMIC DNA]</scope>
    <source>
        <strain evidence="2 3">CAMP/Malaysia</strain>
    </source>
</reference>
<organism evidence="2 3">
    <name type="scientific">Plasmodium falciparum (isolate Camp / Malaysia)</name>
    <dbReference type="NCBI Taxonomy" id="5835"/>
    <lineage>
        <taxon>Eukaryota</taxon>
        <taxon>Sar</taxon>
        <taxon>Alveolata</taxon>
        <taxon>Apicomplexa</taxon>
        <taxon>Aconoidasida</taxon>
        <taxon>Haemosporida</taxon>
        <taxon>Plasmodiidae</taxon>
        <taxon>Plasmodium</taxon>
        <taxon>Plasmodium (Laverania)</taxon>
    </lineage>
</organism>
<proteinExistence type="predicted"/>
<feature type="region of interest" description="Disordered" evidence="1">
    <location>
        <begin position="200"/>
        <end position="225"/>
    </location>
</feature>
<dbReference type="Pfam" id="PF12314">
    <property type="entry name" value="IMCp"/>
    <property type="match status" value="1"/>
</dbReference>
<feature type="compositionally biased region" description="Low complexity" evidence="1">
    <location>
        <begin position="544"/>
        <end position="598"/>
    </location>
</feature>
<reference evidence="2 3" key="1">
    <citation type="submission" date="2013-02" db="EMBL/GenBank/DDBJ databases">
        <title>The Genome Annotation of Plasmodium falciparum CAMP/Malaysia.</title>
        <authorList>
            <consortium name="The Broad Institute Genome Sequencing Platform"/>
            <consortium name="The Broad Institute Genome Sequencing Center for Infectious Disease"/>
            <person name="Neafsey D."/>
            <person name="Hoffman S."/>
            <person name="Volkman S."/>
            <person name="Rosenthal P."/>
            <person name="Walker B."/>
            <person name="Young S.K."/>
            <person name="Zeng Q."/>
            <person name="Gargeya S."/>
            <person name="Fitzgerald M."/>
            <person name="Haas B."/>
            <person name="Abouelleil A."/>
            <person name="Allen A.W."/>
            <person name="Alvarado L."/>
            <person name="Arachchi H.M."/>
            <person name="Berlin A.M."/>
            <person name="Chapman S.B."/>
            <person name="Gainer-Dewar J."/>
            <person name="Goldberg J."/>
            <person name="Griggs A."/>
            <person name="Gujja S."/>
            <person name="Hansen M."/>
            <person name="Howarth C."/>
            <person name="Imamovic A."/>
            <person name="Ireland A."/>
            <person name="Larimer J."/>
            <person name="McCowan C."/>
            <person name="Murphy C."/>
            <person name="Pearson M."/>
            <person name="Poon T.W."/>
            <person name="Priest M."/>
            <person name="Roberts A."/>
            <person name="Saif S."/>
            <person name="Shea T."/>
            <person name="Sisk P."/>
            <person name="Sykes S."/>
            <person name="Wortman J."/>
            <person name="Nusbaum C."/>
            <person name="Birren B."/>
        </authorList>
    </citation>
    <scope>NUCLEOTIDE SEQUENCE [LARGE SCALE GENOMIC DNA]</scope>
    <source>
        <strain evidence="2 3">CAMP/Malaysia</strain>
    </source>
</reference>
<evidence type="ECO:0000313" key="2">
    <source>
        <dbReference type="EMBL" id="ETW63662.1"/>
    </source>
</evidence>
<dbReference type="Proteomes" id="UP000030694">
    <property type="component" value="Unassembled WGS sequence"/>
</dbReference>
<sequence>MFNACQLKSNCCNEEAEEMRQSMNGKYEDLYGEHIINENSDLKKIIEGKPDLDKAVEIGQHTEREYVAITAYQPVDIVTRTVEVPFVRTIETTVPKIVYEEKIKEVPRYIAKYVEKVVEVPEVKFVDKIVDVPDIQYCLKYVPKVEIQENIIKRPVFHKKFVEKIVEVPKVKEMKRFHEVETVEYVIKYIPKDASKKTKKENETTACINETNDETNNEEEGRNVERGYIEHPNLNIRNGARLIMNGPPVVQQEGIIIEHPTTEMHTSITSSGTRENVSCFCNKNVQGNRQTNCYSLSGSCMCNPRTMGELKEKTNTMLHNPRIEQVFKPKIVKNIEVQKHVPISVDVPVPYMVPKPVVVNVEVPVLKFRDTFVPVPVRRKIIPKIKWISDVYQVDCIKEKPYLKIQDVIKPIPCDVDIKYRKYMEKACAVNPNELAQDDVHAMWMRVNAHLAEKKKKEYGEFYPYYKNEEENGNKMEENESTNEEICKEEEIIYLEEDEEREFINKNENINNTEIKEDSNGKEINENINNKEINENINNKEINENSNGKEINNNSNGKEINNNSNGKEINNNSNEINNNSNGKEINNNSNGKEINKNSNGKKKNHNINKNEINNDFAHINNDEKEKVIAEEHIFVRNKSNIETEKAYDIFNVSKELRFKDDNKMLQTNYDINLNLNENEKTYLFENSDIFMNEMKEDIEKNKNNNTSNKYIEEQLTASLYPSHPLAMTYLQNKWIQTDTLKTHELYNNDFIRASVNANYNLQSGNIVMSDIMRNNEFLKSANPIISPFSPGNIRNLENYYNNLIIQNLDQQNKQSNYYEHMNNQINYDNYNNYENFENHQIKLYEQIIKEEQQNEKSNSKCCNYFCDK</sequence>
<dbReference type="InterPro" id="IPR022086">
    <property type="entry name" value="IMCp"/>
</dbReference>